<keyword evidence="2" id="KW-1185">Reference proteome</keyword>
<dbReference type="OrthoDB" id="4358152at2759"/>
<dbReference type="EMBL" id="JXCE01000002">
    <property type="protein sequence ID" value="KPA46681.1"/>
    <property type="molecule type" value="Genomic_DNA"/>
</dbReference>
<comment type="caution">
    <text evidence="1">The sequence shown here is derived from an EMBL/GenBank/DDBJ whole genome shotgun (WGS) entry which is preliminary data.</text>
</comment>
<dbReference type="Proteomes" id="UP000037904">
    <property type="component" value="Unassembled WGS sequence"/>
</dbReference>
<gene>
    <name evidence="1" type="ORF">FLAG1_00257</name>
</gene>
<name>A0A0N0V8P0_FUSLA</name>
<sequence>MSRNPLAVFRCRSESHLPISEEVKSLMHHIATLGKTKQDTYYRFPPPPPFVRWITASPNRNERFNRFLRYGRDGTPVTFRYPTDDNFWGRTEQALRQEAPGMLIYRQLNKPWAPRFNTLPIEGVKFDSFRRLGFAFWDMWRMHLLEASCPLINLDHENDLSGDDSDVFGNLDKTSRATFSATVIVGKTAYPVNDRFGTTSYPKAMTTHYPTNTFINQEDGESYCFDKQSGYVESTQEDTRCIAKSFCDSSYTLDPDNDLGQKMALENDGYSHCINQIGARSKGVRRQRAISFL</sequence>
<protein>
    <submittedName>
        <fullName evidence="1">Uncharacterized protein</fullName>
    </submittedName>
</protein>
<dbReference type="AlphaFoldDB" id="A0A0N0V8P0"/>
<evidence type="ECO:0000313" key="1">
    <source>
        <dbReference type="EMBL" id="KPA46681.1"/>
    </source>
</evidence>
<reference evidence="1 2" key="1">
    <citation type="submission" date="2015-04" db="EMBL/GenBank/DDBJ databases">
        <title>The draft genome sequence of Fusarium langsethiae, a T-2/HT-2 mycotoxin producer.</title>
        <authorList>
            <person name="Lysoe E."/>
            <person name="Divon H.H."/>
            <person name="Terzi V."/>
            <person name="Orru L."/>
            <person name="Lamontanara A."/>
            <person name="Kolseth A.-K."/>
            <person name="Frandsen R.J."/>
            <person name="Nielsen K."/>
            <person name="Thrane U."/>
        </authorList>
    </citation>
    <scope>NUCLEOTIDE SEQUENCE [LARGE SCALE GENOMIC DNA]</scope>
    <source>
        <strain evidence="1 2">Fl201059</strain>
    </source>
</reference>
<proteinExistence type="predicted"/>
<organism evidence="1 2">
    <name type="scientific">Fusarium langsethiae</name>
    <dbReference type="NCBI Taxonomy" id="179993"/>
    <lineage>
        <taxon>Eukaryota</taxon>
        <taxon>Fungi</taxon>
        <taxon>Dikarya</taxon>
        <taxon>Ascomycota</taxon>
        <taxon>Pezizomycotina</taxon>
        <taxon>Sordariomycetes</taxon>
        <taxon>Hypocreomycetidae</taxon>
        <taxon>Hypocreales</taxon>
        <taxon>Nectriaceae</taxon>
        <taxon>Fusarium</taxon>
    </lineage>
</organism>
<evidence type="ECO:0000313" key="2">
    <source>
        <dbReference type="Proteomes" id="UP000037904"/>
    </source>
</evidence>
<accession>A0A0N0V8P0</accession>